<dbReference type="Proteomes" id="UP000655208">
    <property type="component" value="Unassembled WGS sequence"/>
</dbReference>
<evidence type="ECO:0000313" key="1">
    <source>
        <dbReference type="EMBL" id="GGM04075.1"/>
    </source>
</evidence>
<dbReference type="InterPro" id="IPR008554">
    <property type="entry name" value="Glutaredoxin-like"/>
</dbReference>
<name>A0A917SYS5_9ACTN</name>
<dbReference type="SUPFAM" id="SSF52833">
    <property type="entry name" value="Thioredoxin-like"/>
    <property type="match status" value="1"/>
</dbReference>
<reference evidence="1" key="1">
    <citation type="journal article" date="2014" name="Int. J. Syst. Evol. Microbiol.">
        <title>Complete genome sequence of Corynebacterium casei LMG S-19264T (=DSM 44701T), isolated from a smear-ripened cheese.</title>
        <authorList>
            <consortium name="US DOE Joint Genome Institute (JGI-PGF)"/>
            <person name="Walter F."/>
            <person name="Albersmeier A."/>
            <person name="Kalinowski J."/>
            <person name="Ruckert C."/>
        </authorList>
    </citation>
    <scope>NUCLEOTIDE SEQUENCE</scope>
    <source>
        <strain evidence="1">CGMCC 4.7308</strain>
    </source>
</reference>
<dbReference type="Gene3D" id="3.40.30.10">
    <property type="entry name" value="Glutaredoxin"/>
    <property type="match status" value="1"/>
</dbReference>
<proteinExistence type="predicted"/>
<dbReference type="Pfam" id="PF05768">
    <property type="entry name" value="Glrx-like"/>
    <property type="match status" value="1"/>
</dbReference>
<protein>
    <submittedName>
        <fullName evidence="1">Thioredoxin family protein</fullName>
    </submittedName>
</protein>
<dbReference type="InterPro" id="IPR036249">
    <property type="entry name" value="Thioredoxin-like_sf"/>
</dbReference>
<reference evidence="1" key="2">
    <citation type="submission" date="2020-09" db="EMBL/GenBank/DDBJ databases">
        <authorList>
            <person name="Sun Q."/>
            <person name="Zhou Y."/>
        </authorList>
    </citation>
    <scope>NUCLEOTIDE SEQUENCE</scope>
    <source>
        <strain evidence="1">CGMCC 4.7308</strain>
    </source>
</reference>
<dbReference type="RefSeq" id="WP_229674352.1">
    <property type="nucleotide sequence ID" value="NZ_BMNA01000004.1"/>
</dbReference>
<sequence length="86" mass="9334">MQSTDGGVRIELLGRAGCHLCEAARQVVEQVAARTGAGWRELDVDLDPELRAEWGDMVPVVLVDGVCQGYFHIDGDRLAEAVAGRR</sequence>
<organism evidence="1 2">
    <name type="scientific">Nakamurella endophytica</name>
    <dbReference type="NCBI Taxonomy" id="1748367"/>
    <lineage>
        <taxon>Bacteria</taxon>
        <taxon>Bacillati</taxon>
        <taxon>Actinomycetota</taxon>
        <taxon>Actinomycetes</taxon>
        <taxon>Nakamurellales</taxon>
        <taxon>Nakamurellaceae</taxon>
        <taxon>Nakamurella</taxon>
    </lineage>
</organism>
<evidence type="ECO:0000313" key="2">
    <source>
        <dbReference type="Proteomes" id="UP000655208"/>
    </source>
</evidence>
<dbReference type="AlphaFoldDB" id="A0A917SYS5"/>
<gene>
    <name evidence="1" type="ORF">GCM10011594_25360</name>
</gene>
<comment type="caution">
    <text evidence="1">The sequence shown here is derived from an EMBL/GenBank/DDBJ whole genome shotgun (WGS) entry which is preliminary data.</text>
</comment>
<dbReference type="EMBL" id="BMNA01000004">
    <property type="protein sequence ID" value="GGM04075.1"/>
    <property type="molecule type" value="Genomic_DNA"/>
</dbReference>
<keyword evidence="2" id="KW-1185">Reference proteome</keyword>
<accession>A0A917SYS5</accession>